<sequence length="171" mass="18875">MGEASGQLFDEVFAAVLNALVDLRYSLSLPLPVVGQAAKSFLLLAGELLLLAATPLLFAFKPAWIPGLLARREHRETFDAQVYSDRFKVAVLSIGSREKMGFLCADEADVVLSGGVFRDCATTWLGRKLSRPPDVDQTRHLREAELPFPVLFSIARRPCQRTEPSDRLSST</sequence>
<reference evidence="1" key="1">
    <citation type="submission" date="2022-08" db="EMBL/GenBank/DDBJ databases">
        <title>Genomic Encyclopedia of Type Strains, Phase V (KMG-V): Genome sequencing to study the core and pangenomes of soil and plant-associated prokaryotes.</title>
        <authorList>
            <person name="Whitman W."/>
        </authorList>
    </citation>
    <scope>NUCLEOTIDE SEQUENCE</scope>
    <source>
        <strain evidence="1">SP2017</strain>
    </source>
</reference>
<dbReference type="EMBL" id="JANUBB010000034">
    <property type="protein sequence ID" value="MCS3953499.1"/>
    <property type="molecule type" value="Genomic_DNA"/>
</dbReference>
<organism evidence="1 2">
    <name type="scientific">Salinibacter ruber</name>
    <dbReference type="NCBI Taxonomy" id="146919"/>
    <lineage>
        <taxon>Bacteria</taxon>
        <taxon>Pseudomonadati</taxon>
        <taxon>Rhodothermota</taxon>
        <taxon>Rhodothermia</taxon>
        <taxon>Rhodothermales</taxon>
        <taxon>Salinibacteraceae</taxon>
        <taxon>Salinibacter</taxon>
    </lineage>
</organism>
<gene>
    <name evidence="1" type="ORF">GGP83_003474</name>
</gene>
<proteinExistence type="predicted"/>
<comment type="caution">
    <text evidence="1">The sequence shown here is derived from an EMBL/GenBank/DDBJ whole genome shotgun (WGS) entry which is preliminary data.</text>
</comment>
<evidence type="ECO:0000313" key="2">
    <source>
        <dbReference type="Proteomes" id="UP001155010"/>
    </source>
</evidence>
<dbReference type="AlphaFoldDB" id="A0A9X2Z9L9"/>
<name>A0A9X2Z9L9_9BACT</name>
<protein>
    <submittedName>
        <fullName evidence="1">Uncharacterized protein</fullName>
    </submittedName>
</protein>
<dbReference type="Proteomes" id="UP001155010">
    <property type="component" value="Unassembled WGS sequence"/>
</dbReference>
<accession>A0A9X2Z9L9</accession>
<evidence type="ECO:0000313" key="1">
    <source>
        <dbReference type="EMBL" id="MCS3953499.1"/>
    </source>
</evidence>